<dbReference type="GO" id="GO:0007165">
    <property type="term" value="P:signal transduction"/>
    <property type="evidence" value="ECO:0007669"/>
    <property type="project" value="InterPro"/>
</dbReference>
<dbReference type="SUPFAM" id="SSF52200">
    <property type="entry name" value="Toll/Interleukin receptor TIR domain"/>
    <property type="match status" value="1"/>
</dbReference>
<keyword evidence="4" id="KW-1185">Reference proteome</keyword>
<feature type="transmembrane region" description="Helical" evidence="1">
    <location>
        <begin position="340"/>
        <end position="362"/>
    </location>
</feature>
<dbReference type="Gene3D" id="3.40.50.10140">
    <property type="entry name" value="Toll/interleukin-1 receptor homology (TIR) domain"/>
    <property type="match status" value="1"/>
</dbReference>
<evidence type="ECO:0000313" key="3">
    <source>
        <dbReference type="EMBL" id="KAH3735591.1"/>
    </source>
</evidence>
<reference evidence="3" key="1">
    <citation type="journal article" date="2019" name="bioRxiv">
        <title>The Genome of the Zebra Mussel, Dreissena polymorpha: A Resource for Invasive Species Research.</title>
        <authorList>
            <person name="McCartney M.A."/>
            <person name="Auch B."/>
            <person name="Kono T."/>
            <person name="Mallez S."/>
            <person name="Zhang Y."/>
            <person name="Obille A."/>
            <person name="Becker A."/>
            <person name="Abrahante J.E."/>
            <person name="Garbe J."/>
            <person name="Badalamenti J.P."/>
            <person name="Herman A."/>
            <person name="Mangelson H."/>
            <person name="Liachko I."/>
            <person name="Sullivan S."/>
            <person name="Sone E.D."/>
            <person name="Koren S."/>
            <person name="Silverstein K.A.T."/>
            <person name="Beckman K.B."/>
            <person name="Gohl D.M."/>
        </authorList>
    </citation>
    <scope>NUCLEOTIDE SEQUENCE</scope>
    <source>
        <strain evidence="3">Duluth1</strain>
        <tissue evidence="3">Whole animal</tissue>
    </source>
</reference>
<organism evidence="3 4">
    <name type="scientific">Dreissena polymorpha</name>
    <name type="common">Zebra mussel</name>
    <name type="synonym">Mytilus polymorpha</name>
    <dbReference type="NCBI Taxonomy" id="45954"/>
    <lineage>
        <taxon>Eukaryota</taxon>
        <taxon>Metazoa</taxon>
        <taxon>Spiralia</taxon>
        <taxon>Lophotrochozoa</taxon>
        <taxon>Mollusca</taxon>
        <taxon>Bivalvia</taxon>
        <taxon>Autobranchia</taxon>
        <taxon>Heteroconchia</taxon>
        <taxon>Euheterodonta</taxon>
        <taxon>Imparidentia</taxon>
        <taxon>Neoheterodontei</taxon>
        <taxon>Myida</taxon>
        <taxon>Dreissenoidea</taxon>
        <taxon>Dreissenidae</taxon>
        <taxon>Dreissena</taxon>
    </lineage>
</organism>
<reference evidence="3" key="2">
    <citation type="submission" date="2020-11" db="EMBL/GenBank/DDBJ databases">
        <authorList>
            <person name="McCartney M.A."/>
            <person name="Auch B."/>
            <person name="Kono T."/>
            <person name="Mallez S."/>
            <person name="Becker A."/>
            <person name="Gohl D.M."/>
            <person name="Silverstein K.A.T."/>
            <person name="Koren S."/>
            <person name="Bechman K.B."/>
            <person name="Herman A."/>
            <person name="Abrahante J.E."/>
            <person name="Garbe J."/>
        </authorList>
    </citation>
    <scope>NUCLEOTIDE SEQUENCE</scope>
    <source>
        <strain evidence="3">Duluth1</strain>
        <tissue evidence="3">Whole animal</tissue>
    </source>
</reference>
<dbReference type="Gene3D" id="3.80.10.10">
    <property type="entry name" value="Ribonuclease Inhibitor"/>
    <property type="match status" value="1"/>
</dbReference>
<evidence type="ECO:0000313" key="4">
    <source>
        <dbReference type="Proteomes" id="UP000828390"/>
    </source>
</evidence>
<dbReference type="InterPro" id="IPR035897">
    <property type="entry name" value="Toll_tir_struct_dom_sf"/>
</dbReference>
<dbReference type="InterPro" id="IPR000157">
    <property type="entry name" value="TIR_dom"/>
</dbReference>
<protein>
    <recommendedName>
        <fullName evidence="2">TIR domain-containing protein</fullName>
    </recommendedName>
</protein>
<keyword evidence="1" id="KW-1133">Transmembrane helix</keyword>
<evidence type="ECO:0000259" key="2">
    <source>
        <dbReference type="PROSITE" id="PS50104"/>
    </source>
</evidence>
<name>A0A9D4D0G7_DREPO</name>
<dbReference type="InterPro" id="IPR032675">
    <property type="entry name" value="LRR_dom_sf"/>
</dbReference>
<keyword evidence="1" id="KW-0812">Transmembrane</keyword>
<dbReference type="EMBL" id="JAIWYP010000011">
    <property type="protein sequence ID" value="KAH3735591.1"/>
    <property type="molecule type" value="Genomic_DNA"/>
</dbReference>
<dbReference type="Pfam" id="PF13676">
    <property type="entry name" value="TIR_2"/>
    <property type="match status" value="1"/>
</dbReference>
<dbReference type="AlphaFoldDB" id="A0A9D4D0G7"/>
<keyword evidence="1" id="KW-0472">Membrane</keyword>
<dbReference type="Proteomes" id="UP000828390">
    <property type="component" value="Unassembled WGS sequence"/>
</dbReference>
<proteinExistence type="predicted"/>
<gene>
    <name evidence="3" type="ORF">DPMN_042127</name>
</gene>
<accession>A0A9D4D0G7</accession>
<evidence type="ECO:0000256" key="1">
    <source>
        <dbReference type="SAM" id="Phobius"/>
    </source>
</evidence>
<feature type="domain" description="TIR" evidence="2">
    <location>
        <begin position="384"/>
        <end position="506"/>
    </location>
</feature>
<dbReference type="PROSITE" id="PS50104">
    <property type="entry name" value="TIR"/>
    <property type="match status" value="1"/>
</dbReference>
<comment type="caution">
    <text evidence="3">The sequence shown here is derived from an EMBL/GenBank/DDBJ whole genome shotgun (WGS) entry which is preliminary data.</text>
</comment>
<sequence>MSFLRILDLHSKPILILEPNTLSIKHGNIFKIAQLLQHPVTILCVTKALFMDQATGSYITQQECTIMNYTAVGISDLTNLGKMFPGRIFSANSGYNCDCSLVPILKLAKDWFIVNRDLYNSNNVCEEPAKLRGTDMYKLVESGDFSEMTCSLVECPHPPDPNCDTESCKRRPVCTCSDNQVLVKVVVNCSYLEEMPAFIPYGYWANANIELTVEHGSIQLTNATDYLSRITKLSFVKTTVVEIHPSFIGGLKSDIEIQFSPQSLREIFIEFYSLDLNKLNFGTSPVTCDCYNLWLGEWIRSKVRENQLCWLTGKGVYDAFHVTEELLNCTNEKAAMETRLAIIATGIMLCLMLLIGIIGFYYRYDFFILKRSFSKNNTFNQCIFQFDVFLSYSSNSSYVSKLIEHEVRPMLNQSNYAVFTTFFNISFGDDLESSILNAIDVSKTFVVFVCDAYQTDLRSVIEFNGIWACFKNHPERQIILVNVNSYESNRIHDRRIKAFVRLGLDLNFTNVTANLHNDCGLVSVNVVA</sequence>